<keyword evidence="2" id="KW-1185">Reference proteome</keyword>
<comment type="caution">
    <text evidence="1">The sequence shown here is derived from an EMBL/GenBank/DDBJ whole genome shotgun (WGS) entry which is preliminary data.</text>
</comment>
<name>A0A9X2DT78_9BACI</name>
<sequence length="239" mass="28368">MYLYLILSLIIIVLAYLLKKNRQESKFWQKGFDKIFESRKETIEKFKLENKKSKDEIFNAIERVHKAALKYHLHSNDLQKDYEQFSTWHYDQKSKESFLICIFVEKEYSAEELSLRIPKDMDLDKIRNVEAVFFPLEDARLYTIYDFDLKKGKGFDFHISVPPKYKRKKIATASLRLLETIAPIIELKSLTGALAETDHYNEKLFLPEFYKGLGFEVKGTWSNKKQARLIKKYDKELVG</sequence>
<protein>
    <submittedName>
        <fullName evidence="1">Uncharacterized protein</fullName>
    </submittedName>
</protein>
<reference evidence="1" key="1">
    <citation type="submission" date="2022-05" db="EMBL/GenBank/DDBJ databases">
        <title>Comparative Genomics of Spacecraft Associated Microbes.</title>
        <authorList>
            <person name="Tran M.T."/>
            <person name="Wright A."/>
            <person name="Seuylemezian A."/>
            <person name="Eisen J."/>
            <person name="Coil D."/>
        </authorList>
    </citation>
    <scope>NUCLEOTIDE SEQUENCE</scope>
    <source>
        <strain evidence="1">214.1.1</strain>
    </source>
</reference>
<dbReference type="AlphaFoldDB" id="A0A9X2DT78"/>
<organism evidence="1 2">
    <name type="scientific">Halalkalibacter oceani</name>
    <dbReference type="NCBI Taxonomy" id="1653776"/>
    <lineage>
        <taxon>Bacteria</taxon>
        <taxon>Bacillati</taxon>
        <taxon>Bacillota</taxon>
        <taxon>Bacilli</taxon>
        <taxon>Bacillales</taxon>
        <taxon>Bacillaceae</taxon>
        <taxon>Halalkalibacter</taxon>
    </lineage>
</organism>
<proteinExistence type="predicted"/>
<gene>
    <name evidence="1" type="ORF">M3202_21565</name>
</gene>
<dbReference type="Proteomes" id="UP001139179">
    <property type="component" value="Unassembled WGS sequence"/>
</dbReference>
<evidence type="ECO:0000313" key="2">
    <source>
        <dbReference type="Proteomes" id="UP001139179"/>
    </source>
</evidence>
<dbReference type="EMBL" id="JAMBOL010000048">
    <property type="protein sequence ID" value="MCM3716634.1"/>
    <property type="molecule type" value="Genomic_DNA"/>
</dbReference>
<evidence type="ECO:0000313" key="1">
    <source>
        <dbReference type="EMBL" id="MCM3716634.1"/>
    </source>
</evidence>
<dbReference type="RefSeq" id="WP_251225282.1">
    <property type="nucleotide sequence ID" value="NZ_JAMBOL010000048.1"/>
</dbReference>
<accession>A0A9X2DT78</accession>